<sequence>MRQYLKNEVFKVSKWVELFISAIIMIAVIGGTIYLVKDVVQLMMNYPTSRDIYKFVGVAFNLVICIEFVKMLCKHTPDTLVEVMMFAIARQMIVEHTSPQQNLIVVLAIAILFAIKKFFFGKFDDIDKTVFLPTQRISSINELVHVEIPKETQHQTLGELLEKQIGTESGNFQVGQCYFFEGGALRVAKVKNGKITQIEVIRSKNAPVVLKR</sequence>
<feature type="transmembrane region" description="Helical" evidence="6">
    <location>
        <begin position="12"/>
        <end position="35"/>
    </location>
</feature>
<evidence type="ECO:0000313" key="8">
    <source>
        <dbReference type="Proteomes" id="UP000095553"/>
    </source>
</evidence>
<evidence type="ECO:0000313" key="7">
    <source>
        <dbReference type="EMBL" id="CUM72649.1"/>
    </source>
</evidence>
<evidence type="ECO:0000256" key="3">
    <source>
        <dbReference type="ARBA" id="ARBA00022692"/>
    </source>
</evidence>
<dbReference type="GO" id="GO:0005886">
    <property type="term" value="C:plasma membrane"/>
    <property type="evidence" value="ECO:0007669"/>
    <property type="project" value="UniProtKB-SubCell"/>
</dbReference>
<reference evidence="7 8" key="1">
    <citation type="submission" date="2015-09" db="EMBL/GenBank/DDBJ databases">
        <authorList>
            <consortium name="Pathogen Informatics"/>
        </authorList>
    </citation>
    <scope>NUCLEOTIDE SEQUENCE [LARGE SCALE GENOMIC DNA]</scope>
    <source>
        <strain evidence="7 8">2789STDY5834959</strain>
    </source>
</reference>
<keyword evidence="4 6" id="KW-1133">Transmembrane helix</keyword>
<dbReference type="Pfam" id="PF06146">
    <property type="entry name" value="PsiE"/>
    <property type="match status" value="1"/>
</dbReference>
<evidence type="ECO:0000256" key="5">
    <source>
        <dbReference type="ARBA" id="ARBA00023136"/>
    </source>
</evidence>
<organism evidence="7 8">
    <name type="scientific">Anaerostipes hadrus</name>
    <dbReference type="NCBI Taxonomy" id="649756"/>
    <lineage>
        <taxon>Bacteria</taxon>
        <taxon>Bacillati</taxon>
        <taxon>Bacillota</taxon>
        <taxon>Clostridia</taxon>
        <taxon>Lachnospirales</taxon>
        <taxon>Lachnospiraceae</taxon>
        <taxon>Anaerostipes</taxon>
    </lineage>
</organism>
<dbReference type="RefSeq" id="WP_055072210.1">
    <property type="nucleotide sequence ID" value="NZ_CP143954.1"/>
</dbReference>
<dbReference type="AlphaFoldDB" id="A0A173R4W4"/>
<name>A0A173R4W4_ANAHA</name>
<comment type="subcellular location">
    <subcellularLocation>
        <location evidence="1">Cell membrane</location>
        <topology evidence="1">Multi-pass membrane protein</topology>
    </subcellularLocation>
</comment>
<protein>
    <recommendedName>
        <fullName evidence="9">Transporter</fullName>
    </recommendedName>
</protein>
<keyword evidence="3 6" id="KW-0812">Transmembrane</keyword>
<keyword evidence="2" id="KW-1003">Cell membrane</keyword>
<gene>
    <name evidence="7" type="ORF">ERS852571_00219</name>
</gene>
<feature type="transmembrane region" description="Helical" evidence="6">
    <location>
        <begin position="103"/>
        <end position="120"/>
    </location>
</feature>
<dbReference type="InterPro" id="IPR020948">
    <property type="entry name" value="P_starv_induced_PsiE-like"/>
</dbReference>
<evidence type="ECO:0000256" key="4">
    <source>
        <dbReference type="ARBA" id="ARBA00022989"/>
    </source>
</evidence>
<keyword evidence="5 6" id="KW-0472">Membrane</keyword>
<evidence type="ECO:0000256" key="2">
    <source>
        <dbReference type="ARBA" id="ARBA00022475"/>
    </source>
</evidence>
<evidence type="ECO:0000256" key="6">
    <source>
        <dbReference type="SAM" id="Phobius"/>
    </source>
</evidence>
<dbReference type="Proteomes" id="UP000095553">
    <property type="component" value="Unassembled WGS sequence"/>
</dbReference>
<evidence type="ECO:0008006" key="9">
    <source>
        <dbReference type="Google" id="ProtNLM"/>
    </source>
</evidence>
<evidence type="ECO:0000256" key="1">
    <source>
        <dbReference type="ARBA" id="ARBA00004651"/>
    </source>
</evidence>
<proteinExistence type="predicted"/>
<accession>A0A173R4W4</accession>
<feature type="transmembrane region" description="Helical" evidence="6">
    <location>
        <begin position="55"/>
        <end position="73"/>
    </location>
</feature>
<dbReference type="EMBL" id="CYXY01000001">
    <property type="protein sequence ID" value="CUM72649.1"/>
    <property type="molecule type" value="Genomic_DNA"/>
</dbReference>